<dbReference type="SUPFAM" id="SSF48008">
    <property type="entry name" value="GntR ligand-binding domain-like"/>
    <property type="match status" value="1"/>
</dbReference>
<proteinExistence type="predicted"/>
<comment type="caution">
    <text evidence="5">The sequence shown here is derived from an EMBL/GenBank/DDBJ whole genome shotgun (WGS) entry which is preliminary data.</text>
</comment>
<keyword evidence="1" id="KW-0805">Transcription regulation</keyword>
<keyword evidence="6" id="KW-1185">Reference proteome</keyword>
<keyword evidence="2" id="KW-0238">DNA-binding</keyword>
<evidence type="ECO:0000313" key="6">
    <source>
        <dbReference type="Proteomes" id="UP000481043"/>
    </source>
</evidence>
<accession>A0A6M0QBT6</accession>
<evidence type="ECO:0000256" key="3">
    <source>
        <dbReference type="ARBA" id="ARBA00023163"/>
    </source>
</evidence>
<feature type="domain" description="HTH gntR-type" evidence="4">
    <location>
        <begin position="17"/>
        <end position="85"/>
    </location>
</feature>
<sequence>MGDKNDIVVDFKTVKRKTLSKQVIDEIVSLLSTGQLKPGDRLPSELELMEILKVSRPVMREALTSLEAMGIVNRETKNGTFFSNKIGSKPFSLMLALSSGDLRAILETRISLELGLVTLAAEKITEENLEKLLNTITVMESNTEYREADKEFHKIIAYSASNSLLEGIIDPLLTMYDATLDQISTGLKDPEQTLKQHKEIYEALKKHDPMEAYMSMYRHLSSVRERALKSIEEK</sequence>
<dbReference type="Pfam" id="PF07729">
    <property type="entry name" value="FCD"/>
    <property type="match status" value="1"/>
</dbReference>
<dbReference type="GO" id="GO:0003700">
    <property type="term" value="F:DNA-binding transcription factor activity"/>
    <property type="evidence" value="ECO:0007669"/>
    <property type="project" value="InterPro"/>
</dbReference>
<protein>
    <submittedName>
        <fullName evidence="5">FadR family transcriptional regulator</fullName>
    </submittedName>
</protein>
<dbReference type="InterPro" id="IPR011711">
    <property type="entry name" value="GntR_C"/>
</dbReference>
<dbReference type="Gene3D" id="1.20.120.530">
    <property type="entry name" value="GntR ligand-binding domain-like"/>
    <property type="match status" value="1"/>
</dbReference>
<dbReference type="InterPro" id="IPR036390">
    <property type="entry name" value="WH_DNA-bd_sf"/>
</dbReference>
<dbReference type="InterPro" id="IPR036388">
    <property type="entry name" value="WH-like_DNA-bd_sf"/>
</dbReference>
<dbReference type="PROSITE" id="PS50949">
    <property type="entry name" value="HTH_GNTR"/>
    <property type="match status" value="1"/>
</dbReference>
<dbReference type="PRINTS" id="PR00035">
    <property type="entry name" value="HTHGNTR"/>
</dbReference>
<dbReference type="Gene3D" id="1.10.10.10">
    <property type="entry name" value="Winged helix-like DNA-binding domain superfamily/Winged helix DNA-binding domain"/>
    <property type="match status" value="1"/>
</dbReference>
<dbReference type="PANTHER" id="PTHR43537:SF43">
    <property type="entry name" value="GNTR-FAMILY TRANSCRIPTIONAL REGULATOR"/>
    <property type="match status" value="1"/>
</dbReference>
<keyword evidence="3" id="KW-0804">Transcription</keyword>
<dbReference type="PANTHER" id="PTHR43537">
    <property type="entry name" value="TRANSCRIPTIONAL REGULATOR, GNTR FAMILY"/>
    <property type="match status" value="1"/>
</dbReference>
<dbReference type="CDD" id="cd07377">
    <property type="entry name" value="WHTH_GntR"/>
    <property type="match status" value="1"/>
</dbReference>
<dbReference type="RefSeq" id="WP_163181671.1">
    <property type="nucleotide sequence ID" value="NZ_JAAIWM010000009.1"/>
</dbReference>
<dbReference type="InterPro" id="IPR000524">
    <property type="entry name" value="Tscrpt_reg_HTH_GntR"/>
</dbReference>
<evidence type="ECO:0000313" key="5">
    <source>
        <dbReference type="EMBL" id="NEY73813.1"/>
    </source>
</evidence>
<dbReference type="Pfam" id="PF00392">
    <property type="entry name" value="GntR"/>
    <property type="match status" value="1"/>
</dbReference>
<dbReference type="Proteomes" id="UP000481043">
    <property type="component" value="Unassembled WGS sequence"/>
</dbReference>
<dbReference type="AlphaFoldDB" id="A0A6M0QBT6"/>
<dbReference type="InterPro" id="IPR008920">
    <property type="entry name" value="TF_FadR/GntR_C"/>
</dbReference>
<dbReference type="SMART" id="SM00345">
    <property type="entry name" value="HTH_GNTR"/>
    <property type="match status" value="1"/>
</dbReference>
<name>A0A6M0QBT6_9BACI</name>
<reference evidence="5 6" key="1">
    <citation type="submission" date="2020-02" db="EMBL/GenBank/DDBJ databases">
        <title>Bacillus aquiflavi sp. nov., isolated from yellow water of strong flavor Chinese baijiu in Yibin region of China.</title>
        <authorList>
            <person name="Xie J."/>
        </authorList>
    </citation>
    <scope>NUCLEOTIDE SEQUENCE [LARGE SCALE GENOMIC DNA]</scope>
    <source>
        <strain evidence="5 6">SA4</strain>
    </source>
</reference>
<organism evidence="5 6">
    <name type="scientific">Bacillus mesophilus</name>
    <dbReference type="NCBI Taxonomy" id="1808955"/>
    <lineage>
        <taxon>Bacteria</taxon>
        <taxon>Bacillati</taxon>
        <taxon>Bacillota</taxon>
        <taxon>Bacilli</taxon>
        <taxon>Bacillales</taxon>
        <taxon>Bacillaceae</taxon>
        <taxon>Bacillus</taxon>
    </lineage>
</organism>
<evidence type="ECO:0000259" key="4">
    <source>
        <dbReference type="PROSITE" id="PS50949"/>
    </source>
</evidence>
<gene>
    <name evidence="5" type="ORF">G4D63_19025</name>
</gene>
<evidence type="ECO:0000256" key="1">
    <source>
        <dbReference type="ARBA" id="ARBA00023015"/>
    </source>
</evidence>
<dbReference type="SMART" id="SM00895">
    <property type="entry name" value="FCD"/>
    <property type="match status" value="1"/>
</dbReference>
<dbReference type="SUPFAM" id="SSF46785">
    <property type="entry name" value="Winged helix' DNA-binding domain"/>
    <property type="match status" value="1"/>
</dbReference>
<evidence type="ECO:0000256" key="2">
    <source>
        <dbReference type="ARBA" id="ARBA00023125"/>
    </source>
</evidence>
<dbReference type="GO" id="GO:0003677">
    <property type="term" value="F:DNA binding"/>
    <property type="evidence" value="ECO:0007669"/>
    <property type="project" value="UniProtKB-KW"/>
</dbReference>
<dbReference type="EMBL" id="JAAIWM010000009">
    <property type="protein sequence ID" value="NEY73813.1"/>
    <property type="molecule type" value="Genomic_DNA"/>
</dbReference>